<dbReference type="HOGENOM" id="CLU_1766932_0_0_11"/>
<dbReference type="Proteomes" id="UP000003963">
    <property type="component" value="Unassembled WGS sequence"/>
</dbReference>
<feature type="region of interest" description="Disordered" evidence="1">
    <location>
        <begin position="128"/>
        <end position="154"/>
    </location>
</feature>
<name>D9WNU0_9ACTN</name>
<proteinExistence type="predicted"/>
<reference evidence="2 3" key="1">
    <citation type="submission" date="2009-02" db="EMBL/GenBank/DDBJ databases">
        <title>Annotation of Streptomyces hygroscopicus strain ATCC 53653.</title>
        <authorList>
            <consortium name="The Broad Institute Genome Sequencing Platform"/>
            <consortium name="Broad Institute Microbial Sequencing Center"/>
            <person name="Fischbach M."/>
            <person name="Godfrey P."/>
            <person name="Ward D."/>
            <person name="Young S."/>
            <person name="Zeng Q."/>
            <person name="Koehrsen M."/>
            <person name="Alvarado L."/>
            <person name="Berlin A.M."/>
            <person name="Bochicchio J."/>
            <person name="Borenstein D."/>
            <person name="Chapman S.B."/>
            <person name="Chen Z."/>
            <person name="Engels R."/>
            <person name="Freedman E."/>
            <person name="Gellesch M."/>
            <person name="Goldberg J."/>
            <person name="Griggs A."/>
            <person name="Gujja S."/>
            <person name="Heilman E.R."/>
            <person name="Heiman D.I."/>
            <person name="Hepburn T.A."/>
            <person name="Howarth C."/>
            <person name="Jen D."/>
            <person name="Larson L."/>
            <person name="Lewis B."/>
            <person name="Mehta T."/>
            <person name="Park D."/>
            <person name="Pearson M."/>
            <person name="Richards J."/>
            <person name="Roberts A."/>
            <person name="Saif S."/>
            <person name="Shea T.D."/>
            <person name="Shenoy N."/>
            <person name="Sisk P."/>
            <person name="Stolte C."/>
            <person name="Sykes S.N."/>
            <person name="Thomson T."/>
            <person name="Walk T."/>
            <person name="White J."/>
            <person name="Yandava C."/>
            <person name="Straight P."/>
            <person name="Clardy J."/>
            <person name="Hung D."/>
            <person name="Kolter R."/>
            <person name="Mekalanos J."/>
            <person name="Walker S."/>
            <person name="Walsh C.T."/>
            <person name="Wieland-Brown L.C."/>
            <person name="Haas B."/>
            <person name="Nusbaum C."/>
            <person name="Birren B."/>
        </authorList>
    </citation>
    <scope>NUCLEOTIDE SEQUENCE [LARGE SCALE GENOMIC DNA]</scope>
    <source>
        <strain evidence="2 3">ATCC 53653</strain>
    </source>
</reference>
<keyword evidence="3" id="KW-1185">Reference proteome</keyword>
<dbReference type="EMBL" id="GG657754">
    <property type="protein sequence ID" value="EFL25947.1"/>
    <property type="molecule type" value="Genomic_DNA"/>
</dbReference>
<dbReference type="AlphaFoldDB" id="D9WNU0"/>
<evidence type="ECO:0000313" key="2">
    <source>
        <dbReference type="EMBL" id="EFL25947.1"/>
    </source>
</evidence>
<organism evidence="2 3">
    <name type="scientific">Streptomyces himastatinicus ATCC 53653</name>
    <dbReference type="NCBI Taxonomy" id="457427"/>
    <lineage>
        <taxon>Bacteria</taxon>
        <taxon>Bacillati</taxon>
        <taxon>Actinomycetota</taxon>
        <taxon>Actinomycetes</taxon>
        <taxon>Kitasatosporales</taxon>
        <taxon>Streptomycetaceae</taxon>
        <taxon>Streptomyces</taxon>
        <taxon>Streptomyces violaceusniger group</taxon>
    </lineage>
</organism>
<evidence type="ECO:0000256" key="1">
    <source>
        <dbReference type="SAM" id="MobiDB-lite"/>
    </source>
</evidence>
<protein>
    <submittedName>
        <fullName evidence="2">Uncharacterized protein</fullName>
    </submittedName>
</protein>
<evidence type="ECO:0000313" key="3">
    <source>
        <dbReference type="Proteomes" id="UP000003963"/>
    </source>
</evidence>
<accession>D9WNU0</accession>
<sequence length="154" mass="17540">MMAHPGDMDRDERHDRSERAERLTQYLTELQERIDPRSLELLMRLLRELSTSPAVRGGTYELGMGPEEKELFTPALQAELLVLFGLLTSQDERVVVDLGDSPHAKGMKVLVPQDRAQDPDFLHRHKQRVAAEAEQREADRREVEGIARASGMEP</sequence>
<gene>
    <name evidence="2" type="ORF">SSOG_05661</name>
</gene>
<feature type="compositionally biased region" description="Basic and acidic residues" evidence="1">
    <location>
        <begin position="129"/>
        <end position="145"/>
    </location>
</feature>